<evidence type="ECO:0000256" key="1">
    <source>
        <dbReference type="ARBA" id="ARBA00038248"/>
    </source>
</evidence>
<comment type="caution">
    <text evidence="3">The sequence shown here is derived from an EMBL/GenBank/DDBJ whole genome shotgun (WGS) entry which is preliminary data.</text>
</comment>
<dbReference type="OrthoDB" id="8450516at2"/>
<dbReference type="InterPro" id="IPR052226">
    <property type="entry name" value="UPF0332_toxin"/>
</dbReference>
<dbReference type="AlphaFoldDB" id="A0A2S6N0W5"/>
<evidence type="ECO:0000313" key="4">
    <source>
        <dbReference type="Proteomes" id="UP000239089"/>
    </source>
</evidence>
<dbReference type="Gene3D" id="1.20.120.330">
    <property type="entry name" value="Nucleotidyltransferases domain 2"/>
    <property type="match status" value="1"/>
</dbReference>
<evidence type="ECO:0000259" key="2">
    <source>
        <dbReference type="Pfam" id="PF05168"/>
    </source>
</evidence>
<keyword evidence="4" id="KW-1185">Reference proteome</keyword>
<sequence length="128" mass="13906">MTPEAANYLSKARNDLEEARKIEAIGLATVAARSAYYAAFHAAEAFIMERTGKIVKTHSGVRTEFARLAKDTPGIDRRFTNFLAKAYMYKEIGDYAVGPDATVTPDAAKAAIVVAEEFIDCIAAVLTK</sequence>
<reference evidence="3 4" key="1">
    <citation type="journal article" date="2018" name="Arch. Microbiol.">
        <title>New insights into the metabolic potential of the phototrophic purple bacterium Rhodopila globiformis DSM 161(T) from its draft genome sequence and evidence for a vanadium-dependent nitrogenase.</title>
        <authorList>
            <person name="Imhoff J.F."/>
            <person name="Rahn T."/>
            <person name="Kunzel S."/>
            <person name="Neulinger S.C."/>
        </authorList>
    </citation>
    <scope>NUCLEOTIDE SEQUENCE [LARGE SCALE GENOMIC DNA]</scope>
    <source>
        <strain evidence="3 4">DSM 16996</strain>
    </source>
</reference>
<dbReference type="PANTHER" id="PTHR36565:SF1">
    <property type="entry name" value="UPF0332 PROTEIN TM_1000"/>
    <property type="match status" value="1"/>
</dbReference>
<name>A0A2S6N0W5_9HYPH</name>
<dbReference type="Proteomes" id="UP000239089">
    <property type="component" value="Unassembled WGS sequence"/>
</dbReference>
<dbReference type="PANTHER" id="PTHR36565">
    <property type="entry name" value="UPF0332 PROTEIN TM_1000"/>
    <property type="match status" value="1"/>
</dbReference>
<dbReference type="EMBL" id="NHSJ01000112">
    <property type="protein sequence ID" value="PPQ28252.1"/>
    <property type="molecule type" value="Genomic_DNA"/>
</dbReference>
<dbReference type="Pfam" id="PF05168">
    <property type="entry name" value="HEPN"/>
    <property type="match status" value="1"/>
</dbReference>
<protein>
    <recommendedName>
        <fullName evidence="2">HEPN domain-containing protein</fullName>
    </recommendedName>
</protein>
<gene>
    <name evidence="3" type="ORF">CCR94_18340</name>
</gene>
<feature type="domain" description="HEPN" evidence="2">
    <location>
        <begin position="8"/>
        <end position="121"/>
    </location>
</feature>
<accession>A0A2S6N0W5</accession>
<organism evidence="3 4">
    <name type="scientific">Rhodoblastus sphagnicola</name>
    <dbReference type="NCBI Taxonomy" id="333368"/>
    <lineage>
        <taxon>Bacteria</taxon>
        <taxon>Pseudomonadati</taxon>
        <taxon>Pseudomonadota</taxon>
        <taxon>Alphaproteobacteria</taxon>
        <taxon>Hyphomicrobiales</taxon>
        <taxon>Rhodoblastaceae</taxon>
        <taxon>Rhodoblastus</taxon>
    </lineage>
</organism>
<dbReference type="RefSeq" id="WP_104509286.1">
    <property type="nucleotide sequence ID" value="NZ_JACIGC010000031.1"/>
</dbReference>
<proteinExistence type="inferred from homology"/>
<comment type="similarity">
    <text evidence="1">Belongs to the UPF0332 family.</text>
</comment>
<evidence type="ECO:0000313" key="3">
    <source>
        <dbReference type="EMBL" id="PPQ28252.1"/>
    </source>
</evidence>
<dbReference type="InterPro" id="IPR007842">
    <property type="entry name" value="HEPN_dom"/>
</dbReference>